<accession>A0AAU2UYW4</accession>
<protein>
    <submittedName>
        <fullName evidence="1">Uncharacterized protein</fullName>
    </submittedName>
</protein>
<sequence>MRARVFQCVAVRGASAEVAAFELGLGGHGGAHADLDAVAFAFAHAAEDGHDEVVGLIVGVDGPTDFWNPEWYREVDEEREGISELVAVEGALRFSDDDGVEATLWVAEVLKQRGGVRAALPWQGA</sequence>
<dbReference type="AlphaFoldDB" id="A0AAU2UYW4"/>
<dbReference type="EMBL" id="CP108318">
    <property type="protein sequence ID" value="WTW60376.1"/>
    <property type="molecule type" value="Genomic_DNA"/>
</dbReference>
<organism evidence="1">
    <name type="scientific">Streptomyces sp. NBC_00003</name>
    <dbReference type="NCBI Taxonomy" id="2903608"/>
    <lineage>
        <taxon>Bacteria</taxon>
        <taxon>Bacillati</taxon>
        <taxon>Actinomycetota</taxon>
        <taxon>Actinomycetes</taxon>
        <taxon>Kitasatosporales</taxon>
        <taxon>Streptomycetaceae</taxon>
        <taxon>Streptomyces</taxon>
    </lineage>
</organism>
<evidence type="ECO:0000313" key="1">
    <source>
        <dbReference type="EMBL" id="WTW60376.1"/>
    </source>
</evidence>
<name>A0AAU2UYW4_9ACTN</name>
<gene>
    <name evidence="1" type="ORF">OG549_06835</name>
</gene>
<proteinExistence type="predicted"/>
<reference evidence="1" key="1">
    <citation type="submission" date="2022-10" db="EMBL/GenBank/DDBJ databases">
        <title>The complete genomes of actinobacterial strains from the NBC collection.</title>
        <authorList>
            <person name="Joergensen T.S."/>
            <person name="Alvarez Arevalo M."/>
            <person name="Sterndorff E.B."/>
            <person name="Faurdal D."/>
            <person name="Vuksanovic O."/>
            <person name="Mourched A.-S."/>
            <person name="Charusanti P."/>
            <person name="Shaw S."/>
            <person name="Blin K."/>
            <person name="Weber T."/>
        </authorList>
    </citation>
    <scope>NUCLEOTIDE SEQUENCE</scope>
    <source>
        <strain evidence="1">NBC_00003</strain>
    </source>
</reference>